<dbReference type="EMBL" id="LT598484">
    <property type="protein sequence ID" value="SCV01923.1"/>
    <property type="molecule type" value="Genomic_DNA"/>
</dbReference>
<dbReference type="Proteomes" id="UP000191144">
    <property type="component" value="Chromosome G"/>
</dbReference>
<reference evidence="3" key="1">
    <citation type="submission" date="2016-03" db="EMBL/GenBank/DDBJ databases">
        <authorList>
            <person name="Devillers Hugo."/>
        </authorList>
    </citation>
    <scope>NUCLEOTIDE SEQUENCE [LARGE SCALE GENOMIC DNA]</scope>
</reference>
<accession>A0A1G4KCF1</accession>
<evidence type="ECO:0000256" key="1">
    <source>
        <dbReference type="SAM" id="MobiDB-lite"/>
    </source>
</evidence>
<feature type="compositionally biased region" description="Basic and acidic residues" evidence="1">
    <location>
        <begin position="146"/>
        <end position="159"/>
    </location>
</feature>
<sequence>MDLDGKSSFSSLSVVSQDASHPSSLFFAKGQSDASLGPLASDTPVKWQAAHREFQFNSNSTPSKPTASDPLEDPARKLLRKRRVARSTLSGATPRFRSNLQESTTKLDLLDDQKLTSLPIPPPVEECRNRKVPYNLTNEAQLRIHADNRRFSVDPRRAQQSDSDDSNESRPPIVLVEDYIPDNSKRLKFAKSKVSISDLKAKVHESKLSKLPIKYRTNRLLSTTSSLTLTPHVKETDPFANMGMIEESSSLQGTDRHSARSDRTAVTDIEQILGAIMKRNDDNDRYLQSLDFEHKVKGCVICEKPLHEISSLIEGRHFREIVCSCCTLKYEETAKLLEDYEFDTSSDSINNSQDYSMGSEGSLREAQEALPMNFKRHNTGQFSSHLINRLQLQLQLQHKTGPHSDNKVVDSKTMIWFIEAKRKLRWRWGASGLLPQFLAGKRNI</sequence>
<dbReference type="OrthoDB" id="4076003at2759"/>
<name>A0A1G4KCF1_9SACH</name>
<feature type="compositionally biased region" description="Polar residues" evidence="1">
    <location>
        <begin position="87"/>
        <end position="102"/>
    </location>
</feature>
<feature type="compositionally biased region" description="Polar residues" evidence="1">
    <location>
        <begin position="55"/>
        <end position="66"/>
    </location>
</feature>
<evidence type="ECO:0000313" key="3">
    <source>
        <dbReference type="Proteomes" id="UP000191144"/>
    </source>
</evidence>
<feature type="region of interest" description="Disordered" evidence="1">
    <location>
        <begin position="51"/>
        <end position="108"/>
    </location>
</feature>
<evidence type="ECO:0000313" key="2">
    <source>
        <dbReference type="EMBL" id="SCV01923.1"/>
    </source>
</evidence>
<keyword evidence="3" id="KW-1185">Reference proteome</keyword>
<organism evidence="2 3">
    <name type="scientific">Lachancea meyersii CBS 8951</name>
    <dbReference type="NCBI Taxonomy" id="1266667"/>
    <lineage>
        <taxon>Eukaryota</taxon>
        <taxon>Fungi</taxon>
        <taxon>Dikarya</taxon>
        <taxon>Ascomycota</taxon>
        <taxon>Saccharomycotina</taxon>
        <taxon>Saccharomycetes</taxon>
        <taxon>Saccharomycetales</taxon>
        <taxon>Saccharomycetaceae</taxon>
        <taxon>Lachancea</taxon>
    </lineage>
</organism>
<dbReference type="AlphaFoldDB" id="A0A1G4KCF1"/>
<gene>
    <name evidence="2" type="ORF">LAME_0G19394G</name>
</gene>
<proteinExistence type="predicted"/>
<protein>
    <submittedName>
        <fullName evidence="2">LAME_0G19394g1_1</fullName>
    </submittedName>
</protein>
<feature type="region of interest" description="Disordered" evidence="1">
    <location>
        <begin position="146"/>
        <end position="172"/>
    </location>
</feature>